<evidence type="ECO:0000259" key="4">
    <source>
        <dbReference type="Pfam" id="PF00669"/>
    </source>
</evidence>
<evidence type="ECO:0000256" key="3">
    <source>
        <dbReference type="RuleBase" id="RU362073"/>
    </source>
</evidence>
<dbReference type="AlphaFoldDB" id="A0A975U0Z7"/>
<dbReference type="PANTHER" id="PTHR42792:SF2">
    <property type="entry name" value="FLAGELLIN"/>
    <property type="match status" value="1"/>
</dbReference>
<gene>
    <name evidence="6" type="ORF">KO353_13775</name>
</gene>
<dbReference type="GO" id="GO:0005576">
    <property type="term" value="C:extracellular region"/>
    <property type="evidence" value="ECO:0007669"/>
    <property type="project" value="UniProtKB-SubCell"/>
</dbReference>
<dbReference type="GO" id="GO:0009288">
    <property type="term" value="C:bacterial-type flagellum"/>
    <property type="evidence" value="ECO:0007669"/>
    <property type="project" value="UniProtKB-SubCell"/>
</dbReference>
<dbReference type="InterPro" id="IPR001492">
    <property type="entry name" value="Flagellin"/>
</dbReference>
<comment type="similarity">
    <text evidence="1 3">Belongs to the bacterial flagellin family.</text>
</comment>
<dbReference type="Pfam" id="PF00700">
    <property type="entry name" value="Flagellin_C"/>
    <property type="match status" value="1"/>
</dbReference>
<dbReference type="KEGG" id="elio:KO353_13775"/>
<keyword evidence="6" id="KW-0969">Cilium</keyword>
<feature type="domain" description="Flagellin C-terminal" evidence="5">
    <location>
        <begin position="345"/>
        <end position="429"/>
    </location>
</feature>
<comment type="subcellular location">
    <subcellularLocation>
        <location evidence="3">Secreted</location>
    </subcellularLocation>
    <subcellularLocation>
        <location evidence="3">Bacterial flagellum</location>
    </subcellularLocation>
</comment>
<protein>
    <recommendedName>
        <fullName evidence="3">Flagellin</fullName>
    </recommendedName>
</protein>
<comment type="function">
    <text evidence="3">Flagellin is the subunit protein which polymerizes to form the filaments of bacterial flagella.</text>
</comment>
<name>A0A975U0Z7_9PROT</name>
<feature type="domain" description="Flagellin N-terminal" evidence="4">
    <location>
        <begin position="4"/>
        <end position="137"/>
    </location>
</feature>
<keyword evidence="6" id="KW-0282">Flagellum</keyword>
<accession>A0A975U0Z7</accession>
<dbReference type="Pfam" id="PF00669">
    <property type="entry name" value="Flagellin_N"/>
    <property type="match status" value="1"/>
</dbReference>
<dbReference type="EMBL" id="CP076448">
    <property type="protein sequence ID" value="QXM24302.1"/>
    <property type="molecule type" value="Genomic_DNA"/>
</dbReference>
<keyword evidence="3" id="KW-0964">Secreted</keyword>
<organism evidence="6 7">
    <name type="scientific">Elioraea tepida</name>
    <dbReference type="NCBI Taxonomy" id="2843330"/>
    <lineage>
        <taxon>Bacteria</taxon>
        <taxon>Pseudomonadati</taxon>
        <taxon>Pseudomonadota</taxon>
        <taxon>Alphaproteobacteria</taxon>
        <taxon>Acetobacterales</taxon>
        <taxon>Elioraeaceae</taxon>
        <taxon>Elioraea</taxon>
    </lineage>
</organism>
<evidence type="ECO:0000256" key="1">
    <source>
        <dbReference type="ARBA" id="ARBA00005709"/>
    </source>
</evidence>
<dbReference type="GO" id="GO:0005198">
    <property type="term" value="F:structural molecule activity"/>
    <property type="evidence" value="ECO:0007669"/>
    <property type="project" value="UniProtKB-UniRule"/>
</dbReference>
<keyword evidence="2 3" id="KW-0975">Bacterial flagellum</keyword>
<evidence type="ECO:0000313" key="6">
    <source>
        <dbReference type="EMBL" id="QXM24302.1"/>
    </source>
</evidence>
<evidence type="ECO:0000259" key="5">
    <source>
        <dbReference type="Pfam" id="PF00700"/>
    </source>
</evidence>
<dbReference type="PANTHER" id="PTHR42792">
    <property type="entry name" value="FLAGELLIN"/>
    <property type="match status" value="1"/>
</dbReference>
<dbReference type="Proteomes" id="UP000694001">
    <property type="component" value="Chromosome"/>
</dbReference>
<keyword evidence="7" id="KW-1185">Reference proteome</keyword>
<evidence type="ECO:0000256" key="2">
    <source>
        <dbReference type="ARBA" id="ARBA00023143"/>
    </source>
</evidence>
<evidence type="ECO:0000313" key="7">
    <source>
        <dbReference type="Proteomes" id="UP000694001"/>
    </source>
</evidence>
<sequence>MSSINTNVTAMAAIRSLSMINNAMSKTQASIESGLRINKANDDPAVFAIAQGMRADLKGLTAVRDGLAFGKATLTVARDAATKISNELNTLKQTVTQGQQQGLDKATMNKQVQNLLANMRSFAETATFNGVNLLNNSASGDRELRVLRDITGNTIRVDNQEIISNTNSLLGLDDLDVDQGGIRLTFAADVDFDDGDAVAVTQNGIEYVFEFNTSASPTLTAEASDTRRVIAVDIGDGTSLTPAAELGRLVDAMKANGIGARVNSDGTLDIFGGNVSRVGFNIAGGTPTAGTLEKVTTGGVVTWNAFTDYNVVDGTATASGGSANIAVIGGTLTGATWSNASSAIATVDEAIRRVNTIVAELGARLSQVEGQQEFTKQLTDSIREGLGALVDADLAEESARLTSLQIKQQLAIQSLSIANQQGQALLGLFR</sequence>
<dbReference type="RefSeq" id="WP_218285359.1">
    <property type="nucleotide sequence ID" value="NZ_CP076448.1"/>
</dbReference>
<dbReference type="InterPro" id="IPR001029">
    <property type="entry name" value="Flagellin_N"/>
</dbReference>
<dbReference type="InterPro" id="IPR046358">
    <property type="entry name" value="Flagellin_C"/>
</dbReference>
<reference evidence="6" key="1">
    <citation type="submission" date="2021-06" db="EMBL/GenBank/DDBJ databases">
        <title>Elioraea tepida, sp. nov., a moderately thermophilic aerobic anoxygenic phototrophic bacterium isolated from an alkaline siliceous hot spring mat community in Yellowstone National Park, WY, USA.</title>
        <authorList>
            <person name="Saini M.K."/>
            <person name="Yoshida S."/>
            <person name="Sebastian A."/>
            <person name="Hirose S."/>
            <person name="Hara E."/>
            <person name="Tamaki H."/>
            <person name="Soulier N.T."/>
            <person name="Albert I."/>
            <person name="Hanada S."/>
            <person name="Bryant D.A."/>
            <person name="Tank M."/>
        </authorList>
    </citation>
    <scope>NUCLEOTIDE SEQUENCE</scope>
    <source>
        <strain evidence="6">MS-P2</strain>
    </source>
</reference>
<keyword evidence="6" id="KW-0966">Cell projection</keyword>
<proteinExistence type="inferred from homology"/>